<dbReference type="Gene3D" id="4.10.280.10">
    <property type="entry name" value="Helix-loop-helix DNA-binding domain"/>
    <property type="match status" value="1"/>
</dbReference>
<dbReference type="PROSITE" id="PS50888">
    <property type="entry name" value="BHLH"/>
    <property type="match status" value="1"/>
</dbReference>
<dbReference type="Proteomes" id="UP000275408">
    <property type="component" value="Unassembled WGS sequence"/>
</dbReference>
<evidence type="ECO:0000313" key="2">
    <source>
        <dbReference type="EMBL" id="RMX37120.1"/>
    </source>
</evidence>
<dbReference type="SMART" id="SM00353">
    <property type="entry name" value="HLH"/>
    <property type="match status" value="1"/>
</dbReference>
<keyword evidence="3" id="KW-1185">Reference proteome</keyword>
<dbReference type="InterPro" id="IPR011598">
    <property type="entry name" value="bHLH_dom"/>
</dbReference>
<protein>
    <recommendedName>
        <fullName evidence="1">BHLH domain-containing protein</fullName>
    </recommendedName>
</protein>
<dbReference type="EMBL" id="RCHS01004188">
    <property type="protein sequence ID" value="RMX37120.1"/>
    <property type="molecule type" value="Genomic_DNA"/>
</dbReference>
<gene>
    <name evidence="2" type="ORF">pdam_00015758</name>
</gene>
<comment type="caution">
    <text evidence="2">The sequence shown here is derived from an EMBL/GenBank/DDBJ whole genome shotgun (WGS) entry which is preliminary data.</text>
</comment>
<feature type="domain" description="BHLH" evidence="1">
    <location>
        <begin position="285"/>
        <end position="337"/>
    </location>
</feature>
<evidence type="ECO:0000313" key="3">
    <source>
        <dbReference type="Proteomes" id="UP000275408"/>
    </source>
</evidence>
<dbReference type="STRING" id="46731.A0A3M6T6W5"/>
<evidence type="ECO:0000259" key="1">
    <source>
        <dbReference type="PROSITE" id="PS50888"/>
    </source>
</evidence>
<proteinExistence type="predicted"/>
<dbReference type="Pfam" id="PF00010">
    <property type="entry name" value="HLH"/>
    <property type="match status" value="1"/>
</dbReference>
<dbReference type="OrthoDB" id="5964374at2759"/>
<dbReference type="InterPro" id="IPR036638">
    <property type="entry name" value="HLH_DNA-bd_sf"/>
</dbReference>
<dbReference type="InterPro" id="IPR050433">
    <property type="entry name" value="Myc_transcription_factors"/>
</dbReference>
<dbReference type="AlphaFoldDB" id="A0A3M6T6W5"/>
<name>A0A3M6T6W5_POCDA</name>
<accession>A0A3M6T6W5</accession>
<sequence length="367" mass="42438">MANECAIFPNQMSGMQFFWPSNDMYMGCSPNTLTQLQEKVLRSLSKRQEEENLQVVPENNNVFDDYSSNPCQLTHETRDCSGSRLLPFYQDENKLSAHFPWSPGLHKSPITTTCTSLEPLSTPTFPFSPLLKSPGFCSAPRSPLAMMVLSPFGRKPSEDLSVYLPENFTPATTLERLERSITSTVFQFPSVEQDQDEAKETKRNCNEKEISDEKEIDVEDTNVYGEEENWFYLNTREVFLDFNDAENFGGTEIVKDDFQKTPNLNQTKDGKKKLRSNKGNVDCFLGIGFRNGLERKRRSEMNSKYEKLRRFIPELENRQKASKILVLRTAAQYIKELQRQDELLSKQKDMEKRRNEELLKKLVKINS</sequence>
<reference evidence="2 3" key="1">
    <citation type="journal article" date="2018" name="Sci. Rep.">
        <title>Comparative analysis of the Pocillopora damicornis genome highlights role of immune system in coral evolution.</title>
        <authorList>
            <person name="Cunning R."/>
            <person name="Bay R.A."/>
            <person name="Gillette P."/>
            <person name="Baker A.C."/>
            <person name="Traylor-Knowles N."/>
        </authorList>
    </citation>
    <scope>NUCLEOTIDE SEQUENCE [LARGE SCALE GENOMIC DNA]</scope>
    <source>
        <strain evidence="2">RSMAS</strain>
        <tissue evidence="2">Whole animal</tissue>
    </source>
</reference>
<organism evidence="2 3">
    <name type="scientific">Pocillopora damicornis</name>
    <name type="common">Cauliflower coral</name>
    <name type="synonym">Millepora damicornis</name>
    <dbReference type="NCBI Taxonomy" id="46731"/>
    <lineage>
        <taxon>Eukaryota</taxon>
        <taxon>Metazoa</taxon>
        <taxon>Cnidaria</taxon>
        <taxon>Anthozoa</taxon>
        <taxon>Hexacorallia</taxon>
        <taxon>Scleractinia</taxon>
        <taxon>Astrocoeniina</taxon>
        <taxon>Pocilloporidae</taxon>
        <taxon>Pocillopora</taxon>
    </lineage>
</organism>
<dbReference type="PANTHER" id="PTHR45851">
    <property type="entry name" value="MYC PROTO-ONCOGENE"/>
    <property type="match status" value="1"/>
</dbReference>
<dbReference type="GO" id="GO:0046983">
    <property type="term" value="F:protein dimerization activity"/>
    <property type="evidence" value="ECO:0007669"/>
    <property type="project" value="InterPro"/>
</dbReference>
<dbReference type="SUPFAM" id="SSF47459">
    <property type="entry name" value="HLH, helix-loop-helix DNA-binding domain"/>
    <property type="match status" value="1"/>
</dbReference>
<dbReference type="CDD" id="cd11400">
    <property type="entry name" value="bHLHzip_Myc"/>
    <property type="match status" value="1"/>
</dbReference>